<dbReference type="PANTHER" id="PTHR22603">
    <property type="entry name" value="CHOLINE/ETHANOALAMINE KINASE"/>
    <property type="match status" value="1"/>
</dbReference>
<gene>
    <name evidence="2" type="ORF">FGO68_gene10596</name>
</gene>
<dbReference type="OrthoDB" id="283190at2759"/>
<comment type="similarity">
    <text evidence="1">Belongs to the choline/ethanolamine kinase family.</text>
</comment>
<name>A0A8J8NDV1_HALGN</name>
<dbReference type="InterPro" id="IPR011009">
    <property type="entry name" value="Kinase-like_dom_sf"/>
</dbReference>
<protein>
    <recommendedName>
        <fullName evidence="4">Choline kinase</fullName>
    </recommendedName>
</protein>
<organism evidence="2 3">
    <name type="scientific">Halteria grandinella</name>
    <dbReference type="NCBI Taxonomy" id="5974"/>
    <lineage>
        <taxon>Eukaryota</taxon>
        <taxon>Sar</taxon>
        <taxon>Alveolata</taxon>
        <taxon>Ciliophora</taxon>
        <taxon>Intramacronucleata</taxon>
        <taxon>Spirotrichea</taxon>
        <taxon>Stichotrichia</taxon>
        <taxon>Sporadotrichida</taxon>
        <taxon>Halteriidae</taxon>
        <taxon>Halteria</taxon>
    </lineage>
</organism>
<dbReference type="GO" id="GO:0004103">
    <property type="term" value="F:choline kinase activity"/>
    <property type="evidence" value="ECO:0007669"/>
    <property type="project" value="TreeGrafter"/>
</dbReference>
<reference evidence="2" key="1">
    <citation type="submission" date="2019-06" db="EMBL/GenBank/DDBJ databases">
        <authorList>
            <person name="Zheng W."/>
        </authorList>
    </citation>
    <scope>NUCLEOTIDE SEQUENCE</scope>
    <source>
        <strain evidence="2">QDHG01</strain>
    </source>
</reference>
<dbReference type="Gene3D" id="3.30.200.20">
    <property type="entry name" value="Phosphorylase Kinase, domain 1"/>
    <property type="match status" value="1"/>
</dbReference>
<dbReference type="Gene3D" id="3.90.1200.10">
    <property type="match status" value="1"/>
</dbReference>
<proteinExistence type="inferred from homology"/>
<dbReference type="GO" id="GO:0006646">
    <property type="term" value="P:phosphatidylethanolamine biosynthetic process"/>
    <property type="evidence" value="ECO:0007669"/>
    <property type="project" value="TreeGrafter"/>
</dbReference>
<evidence type="ECO:0000313" key="3">
    <source>
        <dbReference type="Proteomes" id="UP000785679"/>
    </source>
</evidence>
<comment type="caution">
    <text evidence="2">The sequence shown here is derived from an EMBL/GenBank/DDBJ whole genome shotgun (WGS) entry which is preliminary data.</text>
</comment>
<evidence type="ECO:0000256" key="1">
    <source>
        <dbReference type="ARBA" id="ARBA00038211"/>
    </source>
</evidence>
<dbReference type="SUPFAM" id="SSF56112">
    <property type="entry name" value="Protein kinase-like (PK-like)"/>
    <property type="match status" value="1"/>
</dbReference>
<dbReference type="AlphaFoldDB" id="A0A8J8NDV1"/>
<keyword evidence="3" id="KW-1185">Reference proteome</keyword>
<sequence length="364" mass="43402">MSNKTYIVSSKTKEEAKIVIRIFLSKASDFDLESKIFKCLGGQGIGPKEIEVTPVYRVEECIDGRALTYLELRDSEIGTRLMQMICQMNYDENLKELVSDRTSIQSRDFIEDRQKGWFWRYKEEVQKTLEGSSQLRLRPRGRIIQEYFTKLMQHEDELISDYRELFSIYDPAKRPHDVVFSHNDFQENNVLINNTEQLKLTLIDFEYSGPNYRGYDIASFMNEQFMDYIIKEAPFFKIMPEEYCEYLRDSVKASSIFEEHIESYLRTYASLINTPNPEEFIKNERAIFKDQVYRCILMSHIQWVFWCFIMMPHERLNTEEGANKCLEFHMEYAYQRMQLYFKVRNIILPSLAHRLPDPNEEGSD</sequence>
<evidence type="ECO:0008006" key="4">
    <source>
        <dbReference type="Google" id="ProtNLM"/>
    </source>
</evidence>
<dbReference type="Proteomes" id="UP000785679">
    <property type="component" value="Unassembled WGS sequence"/>
</dbReference>
<dbReference type="EMBL" id="RRYP01021038">
    <property type="protein sequence ID" value="TNV72765.1"/>
    <property type="molecule type" value="Genomic_DNA"/>
</dbReference>
<accession>A0A8J8NDV1</accession>
<dbReference type="GO" id="GO:0004305">
    <property type="term" value="F:ethanolamine kinase activity"/>
    <property type="evidence" value="ECO:0007669"/>
    <property type="project" value="TreeGrafter"/>
</dbReference>
<evidence type="ECO:0000313" key="2">
    <source>
        <dbReference type="EMBL" id="TNV72765.1"/>
    </source>
</evidence>
<dbReference type="PANTHER" id="PTHR22603:SF93">
    <property type="entry name" value="RE24176P"/>
    <property type="match status" value="1"/>
</dbReference>
<dbReference type="Pfam" id="PF01633">
    <property type="entry name" value="Choline_kinase"/>
    <property type="match status" value="1"/>
</dbReference>
<dbReference type="GO" id="GO:0005737">
    <property type="term" value="C:cytoplasm"/>
    <property type="evidence" value="ECO:0007669"/>
    <property type="project" value="TreeGrafter"/>
</dbReference>